<organism evidence="1 2">
    <name type="scientific">Banduia mediterranea</name>
    <dbReference type="NCBI Taxonomy" id="3075609"/>
    <lineage>
        <taxon>Bacteria</taxon>
        <taxon>Pseudomonadati</taxon>
        <taxon>Pseudomonadota</taxon>
        <taxon>Gammaproteobacteria</taxon>
        <taxon>Nevskiales</taxon>
        <taxon>Algiphilaceae</taxon>
        <taxon>Banduia</taxon>
    </lineage>
</organism>
<accession>A0ABU2WM18</accession>
<keyword evidence="2" id="KW-1185">Reference proteome</keyword>
<name>A0ABU2WM18_9GAMM</name>
<sequence>MRAYLPSSYFSLRRQAATADACQREAPLYSRTQAIRDGMLIDVTPLAREVGFRDAVALTRCALIQSTDDCGADQADFDARLLLLLFSAVSALRA</sequence>
<comment type="caution">
    <text evidence="1">The sequence shown here is derived from an EMBL/GenBank/DDBJ whole genome shotgun (WGS) entry which is preliminary data.</text>
</comment>
<evidence type="ECO:0000313" key="1">
    <source>
        <dbReference type="EMBL" id="MDT0498598.1"/>
    </source>
</evidence>
<dbReference type="EMBL" id="JAVRIC010000023">
    <property type="protein sequence ID" value="MDT0498598.1"/>
    <property type="molecule type" value="Genomic_DNA"/>
</dbReference>
<proteinExistence type="predicted"/>
<gene>
    <name evidence="1" type="ORF">RM530_14705</name>
</gene>
<dbReference type="RefSeq" id="WP_311366008.1">
    <property type="nucleotide sequence ID" value="NZ_JAVRIC010000023.1"/>
</dbReference>
<reference evidence="1 2" key="1">
    <citation type="submission" date="2023-09" db="EMBL/GenBank/DDBJ databases">
        <authorList>
            <person name="Rey-Velasco X."/>
        </authorList>
    </citation>
    <scope>NUCLEOTIDE SEQUENCE [LARGE SCALE GENOMIC DNA]</scope>
    <source>
        <strain evidence="1 2">W345</strain>
    </source>
</reference>
<dbReference type="Proteomes" id="UP001254608">
    <property type="component" value="Unassembled WGS sequence"/>
</dbReference>
<evidence type="ECO:0000313" key="2">
    <source>
        <dbReference type="Proteomes" id="UP001254608"/>
    </source>
</evidence>
<protein>
    <submittedName>
        <fullName evidence="1">Uncharacterized protein</fullName>
    </submittedName>
</protein>